<keyword evidence="4" id="KW-1185">Reference proteome</keyword>
<protein>
    <recommendedName>
        <fullName evidence="5">FAD/NAD(P)-binding domain-containing protein</fullName>
    </recommendedName>
</protein>
<evidence type="ECO:0000256" key="2">
    <source>
        <dbReference type="SAM" id="MobiDB-lite"/>
    </source>
</evidence>
<feature type="compositionally biased region" description="Polar residues" evidence="2">
    <location>
        <begin position="7"/>
        <end position="32"/>
    </location>
</feature>
<dbReference type="Gene3D" id="3.10.450.50">
    <property type="match status" value="1"/>
</dbReference>
<organism evidence="3 4">
    <name type="scientific">Apiotrichum porosum</name>
    <dbReference type="NCBI Taxonomy" id="105984"/>
    <lineage>
        <taxon>Eukaryota</taxon>
        <taxon>Fungi</taxon>
        <taxon>Dikarya</taxon>
        <taxon>Basidiomycota</taxon>
        <taxon>Agaricomycotina</taxon>
        <taxon>Tremellomycetes</taxon>
        <taxon>Trichosporonales</taxon>
        <taxon>Trichosporonaceae</taxon>
        <taxon>Apiotrichum</taxon>
    </lineage>
</organism>
<dbReference type="PANTHER" id="PTHR43539:SF68">
    <property type="entry name" value="FLAVIN-BINDING MONOOXYGENASE-LIKE PROTEIN (AFU_ORTHOLOGUE AFUA_4G09220)"/>
    <property type="match status" value="1"/>
</dbReference>
<dbReference type="STRING" id="105984.A0A427XL54"/>
<sequence length="627" mass="69794">MADPQAQLPQSNMTKSLPTSNTSNGTGAASKFTSAASHHAQDWLNAFNSALQARDIPKAVSLWGDESYWRDLVAFSWNLTTVEGHDGVTDLLENTLDRVDPSGWELTEEAAEADGVNTSWIKFRTAVGSGWGILRLKDGKAWTLITALTELTEHPEPRGPLRPKGAEHGLSSTRLNWKEKREKEDAALGNETQPFTLVIGGGQGGIALGARLRQMGVPSLVVDKHKRPGDQWRGRYKSLCLHDPVWYDHLPYLKFPDNWPVFTPKDKVGDWLEFYTQVMEVPYWSSTLVKSANFNKQAGEWEVEIEREGKPMTLKPKHLIFATGMSGKANIPKFKGMDVFKGEQQHSSQHPGPDAYKGKKVVVIGSNNSAFDICGALWEAGADVTMVQRSTSHIVKSDSLMDIALGDLYSEKALANGITTEKADLIFASLPYRIMHEFQIPVYKKIAEKDAEFYRRLEEAGFRHDWGDDGSGLFLKYLRRGSGYYIDVGAASLVADRKINLVQGNVDHLTENTVILDTGKELPADLVVYATGYGSMNGWVADLINPEVAAKVGKVWGLGSATTKDPGPWEGEQRNMWKPTQVENLWFHGGNLHQSRHYSLYLALQLKARYEGIDTPVYRLQEVHHTS</sequence>
<dbReference type="Gene3D" id="3.50.50.60">
    <property type="entry name" value="FAD/NAD(P)-binding domain"/>
    <property type="match status" value="1"/>
</dbReference>
<dbReference type="InterPro" id="IPR050982">
    <property type="entry name" value="Auxin_biosynth/cation_transpt"/>
</dbReference>
<accession>A0A427XL54</accession>
<dbReference type="Proteomes" id="UP000279236">
    <property type="component" value="Unassembled WGS sequence"/>
</dbReference>
<dbReference type="InterPro" id="IPR036188">
    <property type="entry name" value="FAD/NAD-bd_sf"/>
</dbReference>
<keyword evidence="1" id="KW-0560">Oxidoreductase</keyword>
<dbReference type="SUPFAM" id="SSF51905">
    <property type="entry name" value="FAD/NAD(P)-binding domain"/>
    <property type="match status" value="1"/>
</dbReference>
<name>A0A427XL54_9TREE</name>
<dbReference type="GO" id="GO:0050660">
    <property type="term" value="F:flavin adenine dinucleotide binding"/>
    <property type="evidence" value="ECO:0007669"/>
    <property type="project" value="TreeGrafter"/>
</dbReference>
<dbReference type="PRINTS" id="PR00411">
    <property type="entry name" value="PNDRDTASEI"/>
</dbReference>
<reference evidence="3 4" key="1">
    <citation type="submission" date="2018-11" db="EMBL/GenBank/DDBJ databases">
        <title>Genome sequence of Apiotrichum porosum DSM 27194.</title>
        <authorList>
            <person name="Aliyu H."/>
            <person name="Gorte O."/>
            <person name="Ochsenreither K."/>
        </authorList>
    </citation>
    <scope>NUCLEOTIDE SEQUENCE [LARGE SCALE GENOMIC DNA]</scope>
    <source>
        <strain evidence="3 4">DSM 27194</strain>
    </source>
</reference>
<dbReference type="OrthoDB" id="74360at2759"/>
<dbReference type="PANTHER" id="PTHR43539">
    <property type="entry name" value="FLAVIN-BINDING MONOOXYGENASE-LIKE PROTEIN (AFU_ORTHOLOGUE AFUA_4G09220)"/>
    <property type="match status" value="1"/>
</dbReference>
<comment type="caution">
    <text evidence="3">The sequence shown here is derived from an EMBL/GenBank/DDBJ whole genome shotgun (WGS) entry which is preliminary data.</text>
</comment>
<dbReference type="SUPFAM" id="SSF54427">
    <property type="entry name" value="NTF2-like"/>
    <property type="match status" value="1"/>
</dbReference>
<dbReference type="GO" id="GO:0004497">
    <property type="term" value="F:monooxygenase activity"/>
    <property type="evidence" value="ECO:0007669"/>
    <property type="project" value="TreeGrafter"/>
</dbReference>
<dbReference type="AlphaFoldDB" id="A0A427XL54"/>
<evidence type="ECO:0008006" key="5">
    <source>
        <dbReference type="Google" id="ProtNLM"/>
    </source>
</evidence>
<gene>
    <name evidence="3" type="ORF">EHS24_001517</name>
</gene>
<dbReference type="RefSeq" id="XP_028474614.1">
    <property type="nucleotide sequence ID" value="XM_028617307.1"/>
</dbReference>
<dbReference type="Pfam" id="PF13738">
    <property type="entry name" value="Pyr_redox_3"/>
    <property type="match status" value="1"/>
</dbReference>
<proteinExistence type="predicted"/>
<dbReference type="InterPro" id="IPR032710">
    <property type="entry name" value="NTF2-like_dom_sf"/>
</dbReference>
<evidence type="ECO:0000313" key="4">
    <source>
        <dbReference type="Proteomes" id="UP000279236"/>
    </source>
</evidence>
<evidence type="ECO:0000313" key="3">
    <source>
        <dbReference type="EMBL" id="RSH79467.1"/>
    </source>
</evidence>
<evidence type="ECO:0000256" key="1">
    <source>
        <dbReference type="ARBA" id="ARBA00023002"/>
    </source>
</evidence>
<dbReference type="GeneID" id="39586060"/>
<feature type="region of interest" description="Disordered" evidence="2">
    <location>
        <begin position="1"/>
        <end position="32"/>
    </location>
</feature>
<dbReference type="EMBL" id="RSCE01000010">
    <property type="protein sequence ID" value="RSH79467.1"/>
    <property type="molecule type" value="Genomic_DNA"/>
</dbReference>